<dbReference type="PANTHER" id="PTHR30535:SF34">
    <property type="entry name" value="MOLYBDATE-BINDING PROTEIN MOLA"/>
    <property type="match status" value="1"/>
</dbReference>
<dbReference type="CDD" id="cd01142">
    <property type="entry name" value="TroA_e"/>
    <property type="match status" value="1"/>
</dbReference>
<name>A0AAP9KS41_9GAMM</name>
<dbReference type="SUPFAM" id="SSF53807">
    <property type="entry name" value="Helical backbone' metal receptor"/>
    <property type="match status" value="1"/>
</dbReference>
<dbReference type="InterPro" id="IPR002491">
    <property type="entry name" value="ABC_transptr_periplasmic_BD"/>
</dbReference>
<dbReference type="AlphaFoldDB" id="A0AAP9KS41"/>
<feature type="signal peptide" evidence="1">
    <location>
        <begin position="1"/>
        <end position="25"/>
    </location>
</feature>
<reference evidence="4" key="2">
    <citation type="journal article" date="2020" name="Environ. Microbiol.">
        <title>The extreme plant-growth-promoting properties of Pantoea phytobeneficialis MSR2 revealed by functional and genomic analysis.</title>
        <authorList>
            <person name="Nascimento F.X."/>
            <person name="Hernandez A.G."/>
            <person name="Glick B.R."/>
            <person name="Rossi M.J."/>
        </authorList>
    </citation>
    <scope>NUCLEOTIDE SEQUENCE</scope>
    <source>
        <strain evidence="4">MSR2</strain>
    </source>
</reference>
<dbReference type="EMBL" id="JAUOOM010000006">
    <property type="protein sequence ID" value="MDO6406627.1"/>
    <property type="molecule type" value="Genomic_DNA"/>
</dbReference>
<dbReference type="Gene3D" id="1.20.58.2180">
    <property type="match status" value="1"/>
</dbReference>
<keyword evidence="4" id="KW-0614">Plasmid</keyword>
<dbReference type="RefSeq" id="WP_208726899.1">
    <property type="nucleotide sequence ID" value="NZ_CP024639.1"/>
</dbReference>
<organism evidence="4 5">
    <name type="scientific">Pantoea phytobeneficialis</name>
    <dbReference type="NCBI Taxonomy" id="2052056"/>
    <lineage>
        <taxon>Bacteria</taxon>
        <taxon>Pseudomonadati</taxon>
        <taxon>Pseudomonadota</taxon>
        <taxon>Gammaproteobacteria</taxon>
        <taxon>Enterobacterales</taxon>
        <taxon>Erwiniaceae</taxon>
        <taxon>Pantoea</taxon>
    </lineage>
</organism>
<gene>
    <name evidence="4" type="ORF">CTZ24_24980</name>
    <name evidence="3" type="ORF">Q3404_08565</name>
</gene>
<geneLocation type="plasmid" evidence="4">
    <name>pMSR2C</name>
</geneLocation>
<feature type="chain" id="PRO_5042857907" evidence="1">
    <location>
        <begin position="26"/>
        <end position="334"/>
    </location>
</feature>
<reference evidence="3" key="3">
    <citation type="submission" date="2023-07" db="EMBL/GenBank/DDBJ databases">
        <title>The extreme plant-growth-promoting properties of Pantoea phytobeneficialis PF55 revealed by functional and genomic analysis.</title>
        <authorList>
            <person name="Nascimento F.X."/>
            <person name="Marcio R.J."/>
        </authorList>
    </citation>
    <scope>NUCLEOTIDE SEQUENCE</scope>
    <source>
        <strain evidence="3">PF55</strain>
    </source>
</reference>
<dbReference type="EMBL" id="CP024639">
    <property type="protein sequence ID" value="QGR09719.1"/>
    <property type="molecule type" value="Genomic_DNA"/>
</dbReference>
<evidence type="ECO:0000256" key="1">
    <source>
        <dbReference type="SAM" id="SignalP"/>
    </source>
</evidence>
<evidence type="ECO:0000313" key="5">
    <source>
        <dbReference type="Proteomes" id="UP000424872"/>
    </source>
</evidence>
<accession>A0AAP9KS41</accession>
<protein>
    <submittedName>
        <fullName evidence="4">ABC transporter substrate-binding protein</fullName>
    </submittedName>
</protein>
<dbReference type="Pfam" id="PF01497">
    <property type="entry name" value="Peripla_BP_2"/>
    <property type="match status" value="1"/>
</dbReference>
<evidence type="ECO:0000313" key="4">
    <source>
        <dbReference type="EMBL" id="QGR09719.1"/>
    </source>
</evidence>
<feature type="domain" description="Fe/B12 periplasmic-binding" evidence="2">
    <location>
        <begin position="34"/>
        <end position="299"/>
    </location>
</feature>
<sequence length="334" mass="37517">MENFIRRLTTVLFAALLAWPLYGNAANETHSDIRVASPWPAQNTIIAMLGYGPNIVGTSEIAKRIPLFRQIYPGIEKVPVIGVNSAHEINPEQVIALNAQLLIIPANMHLSQPELLSQAGVKTLELKANSMDALRERVSLTAQALGPSAQVINDRYQHYFDRNIALIKQRLNGLSESEQVTLYHSMGSPLTTSGRPSLNQDWMDLAGARNVAEHWFGVKRNNMGEVPLEKVIASNPEAIVAMNRRDADEIMHSPAWQAVSAVKQHRVYVNPQGMFWWCRETSEEAIQILWLAKTLYPTRFTDIDMAKETHDFYSQFFGVDLSSQQVEDILNPES</sequence>
<dbReference type="Proteomes" id="UP000424872">
    <property type="component" value="Plasmid pMSR2C"/>
</dbReference>
<dbReference type="PANTHER" id="PTHR30535">
    <property type="entry name" value="VITAMIN B12-BINDING PROTEIN"/>
    <property type="match status" value="1"/>
</dbReference>
<reference evidence="5" key="1">
    <citation type="submission" date="2017-11" db="EMBL/GenBank/DDBJ databases">
        <title>Genome sequence of Pantoea sp. MSR2.</title>
        <authorList>
            <person name="Nascimento F.X."/>
        </authorList>
    </citation>
    <scope>NUCLEOTIDE SEQUENCE [LARGE SCALE GENOMIC DNA]</scope>
    <source>
        <strain evidence="5">MSR2</strain>
        <plasmid evidence="5">pmsr2c</plasmid>
    </source>
</reference>
<dbReference type="Proteomes" id="UP001171299">
    <property type="component" value="Unassembled WGS sequence"/>
</dbReference>
<geneLocation type="plasmid" evidence="5">
    <name>pmsr2c</name>
</geneLocation>
<dbReference type="KEGG" id="ppho:CTZ24_24980"/>
<evidence type="ECO:0000259" key="2">
    <source>
        <dbReference type="PROSITE" id="PS50983"/>
    </source>
</evidence>
<evidence type="ECO:0000313" key="6">
    <source>
        <dbReference type="Proteomes" id="UP001171299"/>
    </source>
</evidence>
<dbReference type="Gene3D" id="3.40.50.1980">
    <property type="entry name" value="Nitrogenase molybdenum iron protein domain"/>
    <property type="match status" value="2"/>
</dbReference>
<proteinExistence type="predicted"/>
<keyword evidence="6" id="KW-1185">Reference proteome</keyword>
<dbReference type="InterPro" id="IPR050902">
    <property type="entry name" value="ABC_Transporter_SBP"/>
</dbReference>
<dbReference type="PROSITE" id="PS50983">
    <property type="entry name" value="FE_B12_PBP"/>
    <property type="match status" value="1"/>
</dbReference>
<evidence type="ECO:0000313" key="3">
    <source>
        <dbReference type="EMBL" id="MDO6406627.1"/>
    </source>
</evidence>
<keyword evidence="1" id="KW-0732">Signal</keyword>